<dbReference type="GO" id="GO:0005634">
    <property type="term" value="C:nucleus"/>
    <property type="evidence" value="ECO:0007669"/>
    <property type="project" value="TreeGrafter"/>
</dbReference>
<dbReference type="PANTHER" id="PTHR13651">
    <property type="entry name" value="PROTEIN ABITRAM"/>
    <property type="match status" value="1"/>
</dbReference>
<keyword evidence="2" id="KW-1185">Reference proteome</keyword>
<evidence type="ECO:0000313" key="2">
    <source>
        <dbReference type="Proteomes" id="UP000746747"/>
    </source>
</evidence>
<dbReference type="Proteomes" id="UP000746747">
    <property type="component" value="Unassembled WGS sequence"/>
</dbReference>
<dbReference type="EMBL" id="CAKAEH010001437">
    <property type="protein sequence ID" value="CAG9536254.1"/>
    <property type="molecule type" value="Genomic_DNA"/>
</dbReference>
<name>A0A8J2Q4X4_9BILA</name>
<dbReference type="GO" id="GO:0030027">
    <property type="term" value="C:lamellipodium"/>
    <property type="evidence" value="ECO:0007669"/>
    <property type="project" value="TreeGrafter"/>
</dbReference>
<proteinExistence type="predicted"/>
<evidence type="ECO:0008006" key="3">
    <source>
        <dbReference type="Google" id="ProtNLM"/>
    </source>
</evidence>
<dbReference type="Gene3D" id="2.40.50.100">
    <property type="match status" value="1"/>
</dbReference>
<dbReference type="SUPFAM" id="SSF51230">
    <property type="entry name" value="Single hybrid motif"/>
    <property type="match status" value="1"/>
</dbReference>
<dbReference type="GO" id="GO:0003785">
    <property type="term" value="F:actin monomer binding"/>
    <property type="evidence" value="ECO:0007669"/>
    <property type="project" value="TreeGrafter"/>
</dbReference>
<dbReference type="AlphaFoldDB" id="A0A8J2Q4X4"/>
<dbReference type="GO" id="GO:0051015">
    <property type="term" value="F:actin filament binding"/>
    <property type="evidence" value="ECO:0007669"/>
    <property type="project" value="TreeGrafter"/>
</dbReference>
<dbReference type="GO" id="GO:0032433">
    <property type="term" value="C:filopodium tip"/>
    <property type="evidence" value="ECO:0007669"/>
    <property type="project" value="TreeGrafter"/>
</dbReference>
<protein>
    <recommendedName>
        <fullName evidence="3">Actin-binding transcription modulator</fullName>
    </recommendedName>
</protein>
<accession>A0A8J2Q4X4</accession>
<reference evidence="1" key="1">
    <citation type="submission" date="2021-09" db="EMBL/GenBank/DDBJ databases">
        <authorList>
            <consortium name="Pathogen Informatics"/>
        </authorList>
    </citation>
    <scope>NUCLEOTIDE SEQUENCE</scope>
</reference>
<evidence type="ECO:0000313" key="1">
    <source>
        <dbReference type="EMBL" id="CAG9536254.1"/>
    </source>
</evidence>
<sequence>MASKNYANDFRSVVDRNYKRYILRSGSNCLCYLRHPSGVLVVTLCKNHELVQKQIRKIDWHMKRNKGIDRSKQKVSGKAKKGGLMLLPDTKLCIVHCEDGTEYILRAGIKSLLIEINERLLENPNLMRSAPENQGYIAIIIPYSNERRQPPQAFIEEDDDCN</sequence>
<dbReference type="GO" id="GO:0030425">
    <property type="term" value="C:dendrite"/>
    <property type="evidence" value="ECO:0007669"/>
    <property type="project" value="TreeGrafter"/>
</dbReference>
<comment type="caution">
    <text evidence="1">The sequence shown here is derived from an EMBL/GenBank/DDBJ whole genome shotgun (WGS) entry which is preliminary data.</text>
</comment>
<dbReference type="GO" id="GO:0048813">
    <property type="term" value="P:dendrite morphogenesis"/>
    <property type="evidence" value="ECO:0007669"/>
    <property type="project" value="TreeGrafter"/>
</dbReference>
<dbReference type="OrthoDB" id="48130at2759"/>
<dbReference type="GO" id="GO:0030833">
    <property type="term" value="P:regulation of actin filament polymerization"/>
    <property type="evidence" value="ECO:0007669"/>
    <property type="project" value="TreeGrafter"/>
</dbReference>
<dbReference type="PANTHER" id="PTHR13651:SF0">
    <property type="entry name" value="PROTEIN ABITRAM"/>
    <property type="match status" value="1"/>
</dbReference>
<organism evidence="1 2">
    <name type="scientific">Cercopithifilaria johnstoni</name>
    <dbReference type="NCBI Taxonomy" id="2874296"/>
    <lineage>
        <taxon>Eukaryota</taxon>
        <taxon>Metazoa</taxon>
        <taxon>Ecdysozoa</taxon>
        <taxon>Nematoda</taxon>
        <taxon>Chromadorea</taxon>
        <taxon>Rhabditida</taxon>
        <taxon>Spirurina</taxon>
        <taxon>Spiruromorpha</taxon>
        <taxon>Filarioidea</taxon>
        <taxon>Onchocercidae</taxon>
        <taxon>Cercopithifilaria</taxon>
    </lineage>
</organism>
<dbReference type="InterPro" id="IPR039169">
    <property type="entry name" value="Abitram"/>
</dbReference>
<dbReference type="InterPro" id="IPR011053">
    <property type="entry name" value="Single_hybrid_motif"/>
</dbReference>
<dbReference type="GO" id="GO:0051489">
    <property type="term" value="P:regulation of filopodium assembly"/>
    <property type="evidence" value="ECO:0007669"/>
    <property type="project" value="TreeGrafter"/>
</dbReference>
<gene>
    <name evidence="1" type="ORF">CJOHNSTONI_LOCUS6194</name>
</gene>